<feature type="binding site" evidence="1">
    <location>
        <begin position="167"/>
        <end position="168"/>
    </location>
    <ligand>
        <name>ATP</name>
        <dbReference type="ChEBI" id="CHEBI:30616"/>
    </ligand>
</feature>
<name>A0A7Y4PAE9_9CORY</name>
<evidence type="ECO:0000313" key="2">
    <source>
        <dbReference type="EMBL" id="ARU46091.1"/>
    </source>
</evidence>
<comment type="cofactor">
    <cofactor evidence="1">
        <name>Mg(2+)</name>
        <dbReference type="ChEBI" id="CHEBI:18420"/>
    </cofactor>
</comment>
<dbReference type="SUPFAM" id="SSF52540">
    <property type="entry name" value="P-loop containing nucleoside triphosphate hydrolases"/>
    <property type="match status" value="1"/>
</dbReference>
<feature type="binding site" evidence="1">
    <location>
        <begin position="12"/>
        <end position="17"/>
    </location>
    <ligand>
        <name>ATP</name>
        <dbReference type="ChEBI" id="CHEBI:30616"/>
    </ligand>
</feature>
<protein>
    <recommendedName>
        <fullName evidence="1">ATP-dependent dethiobiotin synthetase BioD</fullName>
        <ecNumber evidence="1">6.3.3.3</ecNumber>
    </recommendedName>
    <alternativeName>
        <fullName evidence="1">DTB synthetase</fullName>
        <shortName evidence="1">DTBS</shortName>
    </alternativeName>
    <alternativeName>
        <fullName evidence="1">Dethiobiotin synthase</fullName>
    </alternativeName>
</protein>
<dbReference type="HAMAP" id="MF_00336">
    <property type="entry name" value="BioD"/>
    <property type="match status" value="1"/>
</dbReference>
<comment type="catalytic activity">
    <reaction evidence="1">
        <text>(7R,8S)-7,8-diammoniononanoate + CO2 + ATP = (4R,5S)-dethiobiotin + ADP + phosphate + 3 H(+)</text>
        <dbReference type="Rhea" id="RHEA:15805"/>
        <dbReference type="ChEBI" id="CHEBI:15378"/>
        <dbReference type="ChEBI" id="CHEBI:16526"/>
        <dbReference type="ChEBI" id="CHEBI:30616"/>
        <dbReference type="ChEBI" id="CHEBI:43474"/>
        <dbReference type="ChEBI" id="CHEBI:149469"/>
        <dbReference type="ChEBI" id="CHEBI:149473"/>
        <dbReference type="ChEBI" id="CHEBI:456216"/>
        <dbReference type="EC" id="6.3.3.3"/>
    </reaction>
</comment>
<dbReference type="PIRSF" id="PIRSF006755">
    <property type="entry name" value="DTB_synth"/>
    <property type="match status" value="1"/>
</dbReference>
<sequence length="229" mass="23608">MPIVAITGTNTDVGKTIATAALALHAASLGFEVVPVKPVQTGEPLGSGDITTVEKLAGVAGIEFVRYPEPLAPNLAAKRAGMQQLGLDVLVDKIRDLDAPHRLVLVEGAGGLLVRLADELTLADVAVALGAPLIVVTSLSLGSLNMAELTVEAARRRGLHVAGLIGGSLPAQPDLAIRLNLDEMSAVTGVPLWACLPEGAGRMSPEEFAQVVSSLGLPDLRSKLSQQNV</sequence>
<comment type="subcellular location">
    <subcellularLocation>
        <location evidence="1">Cytoplasm</location>
    </subcellularLocation>
</comment>
<feature type="binding site" evidence="1">
    <location>
        <position position="49"/>
    </location>
    <ligand>
        <name>ATP</name>
        <dbReference type="ChEBI" id="CHEBI:30616"/>
    </ligand>
</feature>
<comment type="pathway">
    <text evidence="1">Cofactor biosynthesis; biotin biosynthesis; biotin from 7,8-diaminononanoate: step 1/2.</text>
</comment>
<reference evidence="2 3" key="4">
    <citation type="journal article" date="2020" name="PLoS ONE">
        <title>Taxonomic classification of strain PO100/5 shows a broader geographic distribution and genetic markers of the recently described Corynebacterium silvaticum.</title>
        <authorList>
            <person name="Viana M.V.C."/>
            <person name="Profeta R."/>
            <person name="da Silva A.L."/>
            <person name="Hurtado R."/>
            <person name="Cerqueira J.C."/>
            <person name="Ribeiro B.F.S."/>
            <person name="Almeida M.O."/>
            <person name="Morais-Rodrigues F."/>
            <person name="Soares S.C."/>
            <person name="Oliveira M."/>
            <person name="Tavares L."/>
            <person name="Figueiredo H."/>
            <person name="Wattam A.R."/>
            <person name="Barh D."/>
            <person name="Ghosh P."/>
            <person name="Silva A."/>
            <person name="Azevedo V."/>
        </authorList>
    </citation>
    <scope>NUCLEOTIDE SEQUENCE [LARGE SCALE GENOMIC DNA]</scope>
    <source>
        <strain evidence="2 3">PO100/5</strain>
    </source>
</reference>
<keyword evidence="1" id="KW-0547">Nucleotide-binding</keyword>
<reference evidence="2 3" key="1">
    <citation type="journal article" date="2014" name="BMC Vet. Res.">
        <title>First report of Corynebacterium pseudotuberculosis from caseous lymphadenitis lesions in Black Alentejano pig (Sus scrofa domesticus).</title>
        <authorList>
            <person name="Oliveira M."/>
            <person name="Barroco C."/>
            <person name="Mottola C."/>
            <person name="Santos R."/>
            <person name="Lemsaddek A."/>
            <person name="Tavares L."/>
            <person name="Semedo-Lemsaddek T."/>
        </authorList>
    </citation>
    <scope>NUCLEOTIDE SEQUENCE [LARGE SCALE GENOMIC DNA]</scope>
    <source>
        <strain evidence="2 3">PO100/5</strain>
    </source>
</reference>
<feature type="binding site" evidence="1">
    <location>
        <position position="107"/>
    </location>
    <ligand>
        <name>Mg(2+)</name>
        <dbReference type="ChEBI" id="CHEBI:18420"/>
    </ligand>
</feature>
<feature type="binding site" evidence="1">
    <location>
        <position position="16"/>
    </location>
    <ligand>
        <name>Mg(2+)</name>
        <dbReference type="ChEBI" id="CHEBI:18420"/>
    </ligand>
</feature>
<dbReference type="EMBL" id="CP021417">
    <property type="protein sequence ID" value="ARU46091.1"/>
    <property type="molecule type" value="Genomic_DNA"/>
</dbReference>
<dbReference type="PANTHER" id="PTHR43210:SF5">
    <property type="entry name" value="DETHIOBIOTIN SYNTHETASE"/>
    <property type="match status" value="1"/>
</dbReference>
<dbReference type="GO" id="GO:0009102">
    <property type="term" value="P:biotin biosynthetic process"/>
    <property type="evidence" value="ECO:0007669"/>
    <property type="project" value="UniProtKB-UniRule"/>
</dbReference>
<feature type="binding site" evidence="1">
    <location>
        <begin position="107"/>
        <end position="110"/>
    </location>
    <ligand>
        <name>ATP</name>
        <dbReference type="ChEBI" id="CHEBI:30616"/>
    </ligand>
</feature>
<dbReference type="AlphaFoldDB" id="A0A7Y4PAE9"/>
<dbReference type="GO" id="GO:0005829">
    <property type="term" value="C:cytosol"/>
    <property type="evidence" value="ECO:0007669"/>
    <property type="project" value="TreeGrafter"/>
</dbReference>
<organism evidence="2 3">
    <name type="scientific">Corynebacterium silvaticum</name>
    <dbReference type="NCBI Taxonomy" id="2320431"/>
    <lineage>
        <taxon>Bacteria</taxon>
        <taxon>Bacillati</taxon>
        <taxon>Actinomycetota</taxon>
        <taxon>Actinomycetes</taxon>
        <taxon>Mycobacteriales</taxon>
        <taxon>Corynebacteriaceae</taxon>
        <taxon>Corynebacterium</taxon>
    </lineage>
</organism>
<evidence type="ECO:0000256" key="1">
    <source>
        <dbReference type="HAMAP-Rule" id="MF_00336"/>
    </source>
</evidence>
<gene>
    <name evidence="1 2" type="primary">bioD</name>
    <name evidence="2" type="ORF">CBE74_05860</name>
</gene>
<dbReference type="GeneID" id="75007783"/>
<dbReference type="InterPro" id="IPR027417">
    <property type="entry name" value="P-loop_NTPase"/>
</dbReference>
<reference evidence="2 3" key="3">
    <citation type="journal article" date="2020" name="Int. J. Syst. Evol. Microbiol.">
        <title>Corynebacterium silvaticum sp. nov., a unique group of NTTB corynebacteria in wild boar and roe deer.</title>
        <authorList>
            <person name="Dangel A."/>
            <person name="Berger A."/>
            <person name="Rau J."/>
            <person name="Eisenberg T."/>
            <person name="Kampfer P."/>
            <person name="Margos G."/>
            <person name="Contzen M."/>
            <person name="Busse H.J."/>
            <person name="Konrad R."/>
            <person name="Peters M."/>
            <person name="Sting R."/>
            <person name="Sing A."/>
        </authorList>
    </citation>
    <scope>NUCLEOTIDE SEQUENCE [LARGE SCALE GENOMIC DNA]</scope>
    <source>
        <strain evidence="2 3">PO100/5</strain>
    </source>
</reference>
<reference evidence="2 3" key="2">
    <citation type="journal article" date="2020" name="Antonie Van Leeuwenhoek">
        <title>Phylogenomic characterisation of a novel corynebacterial species pathogenic to animals.</title>
        <authorList>
            <person name="Moller J."/>
            <person name="Musella L."/>
            <person name="Melnikov V."/>
            <person name="Geissdorfer W."/>
            <person name="Burkovski A."/>
            <person name="Sangal V."/>
        </authorList>
    </citation>
    <scope>NUCLEOTIDE SEQUENCE [LARGE SCALE GENOMIC DNA]</scope>
    <source>
        <strain evidence="2 3">PO100/5</strain>
    </source>
</reference>
<comment type="function">
    <text evidence="1">Catalyzes a mechanistically unusual reaction, the ATP-dependent insertion of CO2 between the N7 and N8 nitrogen atoms of 7,8-diaminopelargonic acid (DAPA, also called 7,8-diammoniononanoate) to form a ureido ring.</text>
</comment>
<keyword evidence="1" id="KW-0460">Magnesium</keyword>
<dbReference type="UniPathway" id="UPA00078">
    <property type="reaction ID" value="UER00161"/>
</dbReference>
<keyword evidence="3" id="KW-1185">Reference proteome</keyword>
<comment type="caution">
    <text evidence="1">Lacks conserved residue(s) required for the propagation of feature annotation.</text>
</comment>
<dbReference type="EC" id="6.3.3.3" evidence="1"/>
<dbReference type="GO" id="GO:0004141">
    <property type="term" value="F:dethiobiotin synthase activity"/>
    <property type="evidence" value="ECO:0007669"/>
    <property type="project" value="UniProtKB-UniRule"/>
</dbReference>
<keyword evidence="1" id="KW-0093">Biotin biosynthesis</keyword>
<dbReference type="Pfam" id="PF13500">
    <property type="entry name" value="AAA_26"/>
    <property type="match status" value="1"/>
</dbReference>
<feature type="active site" evidence="1">
    <location>
        <position position="37"/>
    </location>
</feature>
<dbReference type="PANTHER" id="PTHR43210">
    <property type="entry name" value="DETHIOBIOTIN SYNTHETASE"/>
    <property type="match status" value="1"/>
</dbReference>
<comment type="similarity">
    <text evidence="1">Belongs to the dethiobiotin synthetase family.</text>
</comment>
<dbReference type="RefSeq" id="WP_087453910.1">
    <property type="nucleotide sequence ID" value="NZ_CP021417.2"/>
</dbReference>
<dbReference type="CDD" id="cd03109">
    <property type="entry name" value="DTBS"/>
    <property type="match status" value="1"/>
</dbReference>
<feature type="binding site" evidence="1">
    <location>
        <begin position="197"/>
        <end position="199"/>
    </location>
    <ligand>
        <name>ATP</name>
        <dbReference type="ChEBI" id="CHEBI:30616"/>
    </ligand>
</feature>
<dbReference type="Gene3D" id="3.40.50.300">
    <property type="entry name" value="P-loop containing nucleotide triphosphate hydrolases"/>
    <property type="match status" value="1"/>
</dbReference>
<dbReference type="KEGG" id="csil:CBE74_05860"/>
<dbReference type="OrthoDB" id="9802610at2"/>
<dbReference type="GO" id="GO:0005524">
    <property type="term" value="F:ATP binding"/>
    <property type="evidence" value="ECO:0007669"/>
    <property type="project" value="UniProtKB-UniRule"/>
</dbReference>
<keyword evidence="1 2" id="KW-0436">Ligase</keyword>
<dbReference type="NCBIfam" id="TIGR00347">
    <property type="entry name" value="bioD"/>
    <property type="match status" value="1"/>
</dbReference>
<keyword evidence="1" id="KW-0479">Metal-binding</keyword>
<dbReference type="InterPro" id="IPR004472">
    <property type="entry name" value="DTB_synth_BioD"/>
</dbReference>
<proteinExistence type="inferred from homology"/>
<dbReference type="Proteomes" id="UP000195652">
    <property type="component" value="Chromosome"/>
</dbReference>
<dbReference type="GO" id="GO:0000287">
    <property type="term" value="F:magnesium ion binding"/>
    <property type="evidence" value="ECO:0007669"/>
    <property type="project" value="UniProtKB-UniRule"/>
</dbReference>
<feature type="binding site" evidence="1">
    <location>
        <position position="41"/>
    </location>
    <ligand>
        <name>substrate</name>
    </ligand>
</feature>
<keyword evidence="1" id="KW-0067">ATP-binding</keyword>
<accession>A0A7Y4PAE9</accession>
<comment type="subunit">
    <text evidence="1">Homodimer.</text>
</comment>
<feature type="binding site" evidence="1">
    <location>
        <position position="49"/>
    </location>
    <ligand>
        <name>Mg(2+)</name>
        <dbReference type="ChEBI" id="CHEBI:18420"/>
    </ligand>
</feature>
<evidence type="ECO:0000313" key="3">
    <source>
        <dbReference type="Proteomes" id="UP000195652"/>
    </source>
</evidence>
<keyword evidence="1" id="KW-0963">Cytoplasm</keyword>